<protein>
    <submittedName>
        <fullName evidence="3">Uncharacterized protein</fullName>
    </submittedName>
</protein>
<feature type="chain" id="PRO_5036403743" evidence="2">
    <location>
        <begin position="19"/>
        <end position="285"/>
    </location>
</feature>
<evidence type="ECO:0000313" key="4">
    <source>
        <dbReference type="Proteomes" id="UP000759131"/>
    </source>
</evidence>
<keyword evidence="4" id="KW-1185">Reference proteome</keyword>
<gene>
    <name evidence="3" type="ORF">OSB1V03_LOCUS10103</name>
</gene>
<feature type="compositionally biased region" description="Low complexity" evidence="1">
    <location>
        <begin position="21"/>
        <end position="34"/>
    </location>
</feature>
<proteinExistence type="predicted"/>
<dbReference type="EMBL" id="OC861768">
    <property type="protein sequence ID" value="CAD7629688.1"/>
    <property type="molecule type" value="Genomic_DNA"/>
</dbReference>
<name>A0A7R9Q360_9ACAR</name>
<accession>A0A7R9Q360</accession>
<evidence type="ECO:0000256" key="1">
    <source>
        <dbReference type="SAM" id="MobiDB-lite"/>
    </source>
</evidence>
<dbReference type="EMBL" id="CAJPIZ010007193">
    <property type="protein sequence ID" value="CAG2110118.1"/>
    <property type="molecule type" value="Genomic_DNA"/>
</dbReference>
<dbReference type="OrthoDB" id="6524010at2759"/>
<evidence type="ECO:0000256" key="2">
    <source>
        <dbReference type="SAM" id="SignalP"/>
    </source>
</evidence>
<dbReference type="Proteomes" id="UP000759131">
    <property type="component" value="Unassembled WGS sequence"/>
</dbReference>
<feature type="compositionally biased region" description="Basic residues" evidence="1">
    <location>
        <begin position="36"/>
        <end position="47"/>
    </location>
</feature>
<keyword evidence="2" id="KW-0732">Signal</keyword>
<sequence>MKLYQILFLSLAVGLVIADSSSSSSSDSSDSDSGSGHKHHKKHNHKGKDHVVYVPVQRYDPQPVVVRVEFDLITLFNDNHLGELAVKCQDRLYDLGNNLRSFFTYLANDHDNFDFNMKDDAAQLLEDLRQGLQHFGDKLGHKGSKQFGDRLKRVENRLDKLRDYMRKSFDEITKHEHEGHHDSIYREHKLGDTLVKLSENLGEAVGVDNLDQFQHVLYDFYHDIGTAFDRALDRQLDYVRAGASRVPTKYTYLLDFHNEWNADFVDIINTFNTYNSDDVVYTIQF</sequence>
<feature type="signal peptide" evidence="2">
    <location>
        <begin position="1"/>
        <end position="18"/>
    </location>
</feature>
<organism evidence="3">
    <name type="scientific">Medioppia subpectinata</name>
    <dbReference type="NCBI Taxonomy" id="1979941"/>
    <lineage>
        <taxon>Eukaryota</taxon>
        <taxon>Metazoa</taxon>
        <taxon>Ecdysozoa</taxon>
        <taxon>Arthropoda</taxon>
        <taxon>Chelicerata</taxon>
        <taxon>Arachnida</taxon>
        <taxon>Acari</taxon>
        <taxon>Acariformes</taxon>
        <taxon>Sarcoptiformes</taxon>
        <taxon>Oribatida</taxon>
        <taxon>Brachypylina</taxon>
        <taxon>Oppioidea</taxon>
        <taxon>Oppiidae</taxon>
        <taxon>Medioppia</taxon>
    </lineage>
</organism>
<dbReference type="AlphaFoldDB" id="A0A7R9Q360"/>
<feature type="region of interest" description="Disordered" evidence="1">
    <location>
        <begin position="21"/>
        <end position="47"/>
    </location>
</feature>
<reference evidence="3" key="1">
    <citation type="submission" date="2020-11" db="EMBL/GenBank/DDBJ databases">
        <authorList>
            <person name="Tran Van P."/>
        </authorList>
    </citation>
    <scope>NUCLEOTIDE SEQUENCE</scope>
</reference>
<evidence type="ECO:0000313" key="3">
    <source>
        <dbReference type="EMBL" id="CAD7629688.1"/>
    </source>
</evidence>